<proteinExistence type="predicted"/>
<dbReference type="HOGENOM" id="CLU_1029573_0_0_6"/>
<dbReference type="OrthoDB" id="5700790at2"/>
<dbReference type="AlphaFoldDB" id="C5BP06"/>
<gene>
    <name evidence="4" type="ordered locus">TERTU_3018</name>
</gene>
<dbReference type="Proteomes" id="UP000009080">
    <property type="component" value="Chromosome"/>
</dbReference>
<dbReference type="KEGG" id="ttu:TERTU_3018"/>
<evidence type="ECO:0000313" key="4">
    <source>
        <dbReference type="EMBL" id="ACR13126.1"/>
    </source>
</evidence>
<keyword evidence="3" id="KW-0812">Transmembrane</keyword>
<name>C5BP06_TERTT</name>
<feature type="transmembrane region" description="Helical" evidence="3">
    <location>
        <begin position="68"/>
        <end position="90"/>
    </location>
</feature>
<evidence type="ECO:0000256" key="1">
    <source>
        <dbReference type="SAM" id="Coils"/>
    </source>
</evidence>
<keyword evidence="3" id="KW-1133">Transmembrane helix</keyword>
<feature type="region of interest" description="Disordered" evidence="2">
    <location>
        <begin position="22"/>
        <end position="65"/>
    </location>
</feature>
<evidence type="ECO:0000313" key="5">
    <source>
        <dbReference type="Proteomes" id="UP000009080"/>
    </source>
</evidence>
<sequence length="266" mass="28510">MAHLVFKFNLLTFMTERKEPTISAIRPDPDEIARRQRPSSGANRAVKSDTRAAVPAQPSSSKPSGGGVSIVGVIALLIAFVALGGVAYMYQQNQLLMAQLGSADSRIVDLEKQLEMTGDESTASMAAVQAKLKWADSEIRKLWGVSYDTNRKAIAANTDKIAALTKSAGSVDSKIATALKGPKADIKLINDLIEGQQSAISSVETRASQGVAQVQALTDTMRKLEKSEAALQSRIKTNEEAIEAIDAFRRTVNQQLLQLRAGSTAP</sequence>
<keyword evidence="1" id="KW-0175">Coiled coil</keyword>
<protein>
    <submittedName>
        <fullName evidence="4">Uncharacterized protein</fullName>
    </submittedName>
</protein>
<evidence type="ECO:0000256" key="3">
    <source>
        <dbReference type="SAM" id="Phobius"/>
    </source>
</evidence>
<feature type="coiled-coil region" evidence="1">
    <location>
        <begin position="214"/>
        <end position="241"/>
    </location>
</feature>
<organism evidence="4 5">
    <name type="scientific">Teredinibacter turnerae (strain ATCC 39867 / T7901)</name>
    <dbReference type="NCBI Taxonomy" id="377629"/>
    <lineage>
        <taxon>Bacteria</taxon>
        <taxon>Pseudomonadati</taxon>
        <taxon>Pseudomonadota</taxon>
        <taxon>Gammaproteobacteria</taxon>
        <taxon>Cellvibrionales</taxon>
        <taxon>Cellvibrionaceae</taxon>
        <taxon>Teredinibacter</taxon>
    </lineage>
</organism>
<dbReference type="eggNOG" id="COG2959">
    <property type="taxonomic scope" value="Bacteria"/>
</dbReference>
<dbReference type="EMBL" id="CP001614">
    <property type="protein sequence ID" value="ACR13126.1"/>
    <property type="molecule type" value="Genomic_DNA"/>
</dbReference>
<accession>C5BP06</accession>
<evidence type="ECO:0000256" key="2">
    <source>
        <dbReference type="SAM" id="MobiDB-lite"/>
    </source>
</evidence>
<keyword evidence="5" id="KW-1185">Reference proteome</keyword>
<reference evidence="4 5" key="1">
    <citation type="journal article" date="2009" name="PLoS ONE">
        <title>The complete genome of Teredinibacter turnerae T7901: an intracellular endosymbiont of marine wood-boring bivalves (shipworms).</title>
        <authorList>
            <person name="Yang J.C."/>
            <person name="Madupu R."/>
            <person name="Durkin A.S."/>
            <person name="Ekborg N.A."/>
            <person name="Pedamallu C.S."/>
            <person name="Hostetler J.B."/>
            <person name="Radune D."/>
            <person name="Toms B.S."/>
            <person name="Henrissat B."/>
            <person name="Coutinho P.M."/>
            <person name="Schwarz S."/>
            <person name="Field L."/>
            <person name="Trindade-Silva A.E."/>
            <person name="Soares C.A.G."/>
            <person name="Elshahawi S."/>
            <person name="Hanora A."/>
            <person name="Schmidt E.W."/>
            <person name="Haygood M.G."/>
            <person name="Posfai J."/>
            <person name="Benner J."/>
            <person name="Madinger C."/>
            <person name="Nove J."/>
            <person name="Anton B."/>
            <person name="Chaudhary K."/>
            <person name="Foster J."/>
            <person name="Holman A."/>
            <person name="Kumar S."/>
            <person name="Lessard P.A."/>
            <person name="Luyten Y.A."/>
            <person name="Slatko B."/>
            <person name="Wood N."/>
            <person name="Wu B."/>
            <person name="Teplitski M."/>
            <person name="Mougous J.D."/>
            <person name="Ward N."/>
            <person name="Eisen J.A."/>
            <person name="Badger J.H."/>
            <person name="Distel D.L."/>
        </authorList>
    </citation>
    <scope>NUCLEOTIDE SEQUENCE [LARGE SCALE GENOMIC DNA]</scope>
    <source>
        <strain evidence="5">ATCC 39867 / T7901</strain>
    </source>
</reference>
<dbReference type="STRING" id="377629.TERTU_3018"/>
<keyword evidence="3" id="KW-0472">Membrane</keyword>